<proteinExistence type="predicted"/>
<dbReference type="InterPro" id="IPR006569">
    <property type="entry name" value="CID_dom"/>
</dbReference>
<dbReference type="EMBL" id="GGMS01015933">
    <property type="protein sequence ID" value="MBY85136.1"/>
    <property type="molecule type" value="Transcribed_RNA"/>
</dbReference>
<accession>A0A2S2R549</accession>
<dbReference type="PROSITE" id="PS51391">
    <property type="entry name" value="CID"/>
    <property type="match status" value="1"/>
</dbReference>
<dbReference type="PANTHER" id="PTHR23140:SF4">
    <property type="entry name" value="PROTEIN CBR-NRD-1"/>
    <property type="match status" value="1"/>
</dbReference>
<dbReference type="CDD" id="cd16983">
    <property type="entry name" value="CID_SCAF8_like"/>
    <property type="match status" value="1"/>
</dbReference>
<dbReference type="OrthoDB" id="79367at2759"/>
<dbReference type="PANTHER" id="PTHR23140">
    <property type="entry name" value="RNA PROCESSING PROTEIN LD23810P"/>
    <property type="match status" value="1"/>
</dbReference>
<evidence type="ECO:0000256" key="1">
    <source>
        <dbReference type="ARBA" id="ARBA00022884"/>
    </source>
</evidence>
<keyword evidence="1" id="KW-0694">RNA-binding</keyword>
<dbReference type="GO" id="GO:0003723">
    <property type="term" value="F:RNA binding"/>
    <property type="evidence" value="ECO:0007669"/>
    <property type="project" value="UniProtKB-KW"/>
</dbReference>
<gene>
    <name evidence="3" type="primary">SCAF4_1</name>
    <name evidence="3" type="ORF">g.96920</name>
</gene>
<reference evidence="3" key="1">
    <citation type="submission" date="2018-04" db="EMBL/GenBank/DDBJ databases">
        <title>Transcriptome assembly of Sipha flava.</title>
        <authorList>
            <person name="Scully E.D."/>
            <person name="Geib S.M."/>
            <person name="Palmer N.A."/>
            <person name="Koch K."/>
            <person name="Bradshaw J."/>
            <person name="Heng-Moss T."/>
            <person name="Sarath G."/>
        </authorList>
    </citation>
    <scope>NUCLEOTIDE SEQUENCE</scope>
</reference>
<dbReference type="Gene3D" id="1.25.40.90">
    <property type="match status" value="1"/>
</dbReference>
<dbReference type="GO" id="GO:0005634">
    <property type="term" value="C:nucleus"/>
    <property type="evidence" value="ECO:0007669"/>
    <property type="project" value="TreeGrafter"/>
</dbReference>
<dbReference type="FunFam" id="1.25.40.90:FF:000004">
    <property type="entry name" value="splicing factor, arginine/serine-rich 15"/>
    <property type="match status" value="1"/>
</dbReference>
<name>A0A2S2R549_9HEMI</name>
<dbReference type="SUPFAM" id="SSF48464">
    <property type="entry name" value="ENTH/VHS domain"/>
    <property type="match status" value="1"/>
</dbReference>
<dbReference type="InterPro" id="IPR008942">
    <property type="entry name" value="ENTH_VHS"/>
</dbReference>
<evidence type="ECO:0000259" key="2">
    <source>
        <dbReference type="PROSITE" id="PS51391"/>
    </source>
</evidence>
<feature type="domain" description="CID" evidence="2">
    <location>
        <begin position="1"/>
        <end position="139"/>
    </location>
</feature>
<dbReference type="SMART" id="SM00582">
    <property type="entry name" value="RPR"/>
    <property type="match status" value="1"/>
</dbReference>
<evidence type="ECO:0000313" key="3">
    <source>
        <dbReference type="EMBL" id="MBY85136.1"/>
    </source>
</evidence>
<organism evidence="3">
    <name type="scientific">Sipha flava</name>
    <name type="common">yellow sugarcane aphid</name>
    <dbReference type="NCBI Taxonomy" id="143950"/>
    <lineage>
        <taxon>Eukaryota</taxon>
        <taxon>Metazoa</taxon>
        <taxon>Ecdysozoa</taxon>
        <taxon>Arthropoda</taxon>
        <taxon>Hexapoda</taxon>
        <taxon>Insecta</taxon>
        <taxon>Pterygota</taxon>
        <taxon>Neoptera</taxon>
        <taxon>Paraneoptera</taxon>
        <taxon>Hemiptera</taxon>
        <taxon>Sternorrhyncha</taxon>
        <taxon>Aphidomorpha</taxon>
        <taxon>Aphidoidea</taxon>
        <taxon>Aphididae</taxon>
        <taxon>Sipha</taxon>
    </lineage>
</organism>
<dbReference type="Pfam" id="PF04818">
    <property type="entry name" value="CID"/>
    <property type="match status" value="1"/>
</dbReference>
<dbReference type="AlphaFoldDB" id="A0A2S2R549"/>
<protein>
    <submittedName>
        <fullName evidence="3">Splicing factor, arginine/serine-rich 15</fullName>
    </submittedName>
</protein>
<sequence>MEAVKAFTFELYSIMEMKPPISKAKMTAITRNAIKAIKLYKHVVQCVEKFIQKCKPEYKIPGLYVIDSIVRQSRHQFGNDKDVFAPRFARNLRTTFTHLFACPEEDKSKVIRVLNLWQKNAVFTTDIIQPIFDLAANPDYSEHTQINPLSTIDNSPKLSVKTDLFKSQENTPVKEDMSKNFDALQSQSIDNDNKPIDPAILEHIQAIQSLLKKQPGQLSTSPQVKKSDGVKLFDKKILDYDYGDDEEEMLNQSPEFQQHQNQNTAIEGLDSLLSNPEVLRTLRNVEGLMSTQSKQLAELDKIKEMRKEAEFDKHLAQTVQVRLPTIVHV</sequence>
<dbReference type="InterPro" id="IPR051485">
    <property type="entry name" value="SR-CTD_assoc_factor"/>
</dbReference>